<reference evidence="1 2" key="1">
    <citation type="submission" date="2019-03" db="EMBL/GenBank/DDBJ databases">
        <title>Genomic Encyclopedia of Archaeal and Bacterial Type Strains, Phase II (KMG-II): from individual species to whole genera.</title>
        <authorList>
            <person name="Goeker M."/>
        </authorList>
    </citation>
    <scope>NUCLEOTIDE SEQUENCE [LARGE SCALE GENOMIC DNA]</scope>
    <source>
        <strain evidence="1 2">DSM 28213</strain>
    </source>
</reference>
<proteinExistence type="predicted"/>
<comment type="caution">
    <text evidence="1">The sequence shown here is derived from an EMBL/GenBank/DDBJ whole genome shotgun (WGS) entry which is preliminary data.</text>
</comment>
<accession>A0A4R7F3Y6</accession>
<evidence type="ECO:0000313" key="2">
    <source>
        <dbReference type="Proteomes" id="UP000295215"/>
    </source>
</evidence>
<dbReference type="AlphaFoldDB" id="A0A4R7F3Y6"/>
<name>A0A4R7F3Y6_9FLAO</name>
<evidence type="ECO:0000313" key="1">
    <source>
        <dbReference type="EMBL" id="TDS58209.1"/>
    </source>
</evidence>
<dbReference type="EMBL" id="SOAG01000012">
    <property type="protein sequence ID" value="TDS58209.1"/>
    <property type="molecule type" value="Genomic_DNA"/>
</dbReference>
<dbReference type="Proteomes" id="UP000295215">
    <property type="component" value="Unassembled WGS sequence"/>
</dbReference>
<organism evidence="1 2">
    <name type="scientific">Myroides indicus</name>
    <dbReference type="NCBI Taxonomy" id="1323422"/>
    <lineage>
        <taxon>Bacteria</taxon>
        <taxon>Pseudomonadati</taxon>
        <taxon>Bacteroidota</taxon>
        <taxon>Flavobacteriia</taxon>
        <taxon>Flavobacteriales</taxon>
        <taxon>Flavobacteriaceae</taxon>
        <taxon>Myroides</taxon>
    </lineage>
</organism>
<protein>
    <recommendedName>
        <fullName evidence="3">Lipoprotein</fullName>
    </recommendedName>
</protein>
<sequence>MIKSISYRLAFFTVIAVLFSGCQTFFKVVTGVSSTMEYQMKNPERLKYYQPYLEADNISIYTLKNPEEFCKNINYFGSQLGNVYFEDTENNEYYVVNCFDDIRDTFEDLNNGDISFLKCVSEEDFLPIKNYITQTSEMVVNQENQKQRKKWNVYLSWGTFMGKKLKKRTATVTKINELNYLYILDLSVDSTNKAITEKDFQTTECAEFTKEKVDYLR</sequence>
<keyword evidence="2" id="KW-1185">Reference proteome</keyword>
<evidence type="ECO:0008006" key="3">
    <source>
        <dbReference type="Google" id="ProtNLM"/>
    </source>
</evidence>
<dbReference type="OrthoDB" id="8536728at2"/>
<dbReference type="PROSITE" id="PS51257">
    <property type="entry name" value="PROKAR_LIPOPROTEIN"/>
    <property type="match status" value="1"/>
</dbReference>
<dbReference type="RefSeq" id="WP_133712526.1">
    <property type="nucleotide sequence ID" value="NZ_SOAG01000012.1"/>
</dbReference>
<gene>
    <name evidence="1" type="ORF">C8P70_11240</name>
</gene>